<dbReference type="RefSeq" id="WP_091557958.1">
    <property type="nucleotide sequence ID" value="NZ_BNAC01000004.1"/>
</dbReference>
<keyword evidence="2" id="KW-1185">Reference proteome</keyword>
<dbReference type="OrthoDB" id="5198045at2"/>
<dbReference type="EMBL" id="FOMD01000002">
    <property type="protein sequence ID" value="SFC99966.1"/>
    <property type="molecule type" value="Genomic_DNA"/>
</dbReference>
<accession>A0A1I1NRB6</accession>
<dbReference type="STRING" id="1225127.SAMN05661030_2232"/>
<reference evidence="2" key="1">
    <citation type="submission" date="2016-10" db="EMBL/GenBank/DDBJ databases">
        <authorList>
            <person name="Varghese N."/>
            <person name="Submissions S."/>
        </authorList>
    </citation>
    <scope>NUCLEOTIDE SEQUENCE [LARGE SCALE GENOMIC DNA]</scope>
    <source>
        <strain evidence="2">DSM 45962</strain>
    </source>
</reference>
<sequence length="133" mass="13902">MTLLEQPATAPLRAGSLAAALHLAGPLASLLVIAVDEDRTTAVRAALRRETRTEDWVGTDGDDVLVVLAVLPADLDAVADRLLEVAERVAGRPAAAGLTAVSRDRSPGELLDRARTGLRVAWACGGGRVVRHP</sequence>
<dbReference type="AlphaFoldDB" id="A0A1I1NRB6"/>
<protein>
    <recommendedName>
        <fullName evidence="3">GGDEF domain-containing protein, diguanylate cyclase (C-di-GMP synthetase) or its enzymatically inactive variants</fullName>
    </recommendedName>
</protein>
<dbReference type="Proteomes" id="UP000199022">
    <property type="component" value="Unassembled WGS sequence"/>
</dbReference>
<gene>
    <name evidence="1" type="ORF">SAMN05661030_2232</name>
</gene>
<name>A0A1I1NRB6_9ACTN</name>
<proteinExistence type="predicted"/>
<organism evidence="1 2">
    <name type="scientific">Klenkia taihuensis</name>
    <dbReference type="NCBI Taxonomy" id="1225127"/>
    <lineage>
        <taxon>Bacteria</taxon>
        <taxon>Bacillati</taxon>
        <taxon>Actinomycetota</taxon>
        <taxon>Actinomycetes</taxon>
        <taxon>Geodermatophilales</taxon>
        <taxon>Geodermatophilaceae</taxon>
        <taxon>Klenkia</taxon>
    </lineage>
</organism>
<evidence type="ECO:0008006" key="3">
    <source>
        <dbReference type="Google" id="ProtNLM"/>
    </source>
</evidence>
<evidence type="ECO:0000313" key="2">
    <source>
        <dbReference type="Proteomes" id="UP000199022"/>
    </source>
</evidence>
<evidence type="ECO:0000313" key="1">
    <source>
        <dbReference type="EMBL" id="SFC99966.1"/>
    </source>
</evidence>